<reference evidence="11" key="1">
    <citation type="journal article" date="2021" name="PeerJ">
        <title>Extensive microbial diversity within the chicken gut microbiome revealed by metagenomics and culture.</title>
        <authorList>
            <person name="Gilroy R."/>
            <person name="Ravi A."/>
            <person name="Getino M."/>
            <person name="Pursley I."/>
            <person name="Horton D.L."/>
            <person name="Alikhan N.F."/>
            <person name="Baker D."/>
            <person name="Gharbi K."/>
            <person name="Hall N."/>
            <person name="Watson M."/>
            <person name="Adriaenssens E.M."/>
            <person name="Foster-Nyarko E."/>
            <person name="Jarju S."/>
            <person name="Secka A."/>
            <person name="Antonio M."/>
            <person name="Oren A."/>
            <person name="Chaudhuri R.R."/>
            <person name="La Ragione R."/>
            <person name="Hildebrand F."/>
            <person name="Pallen M.J."/>
        </authorList>
    </citation>
    <scope>NUCLEOTIDE SEQUENCE</scope>
    <source>
        <strain evidence="11">CHK160-4876</strain>
    </source>
</reference>
<dbReference type="Pfam" id="PF00664">
    <property type="entry name" value="ABC_membrane"/>
    <property type="match status" value="1"/>
</dbReference>
<proteinExistence type="inferred from homology"/>
<dbReference type="SUPFAM" id="SSF90123">
    <property type="entry name" value="ABC transporter transmembrane region"/>
    <property type="match status" value="1"/>
</dbReference>
<sequence>NVWLDLATILIAVGIMLTLNVELTIVALIVFPFYALSVRYFFGKLRALTRERSKSLAGVQSYLHERVAGMSVVKSFTLEEREQENFAKVNGEFLDASLKQTRWNAKSFAVINTITDVAPLLVIGYAGYQVIHGHLSVGTMVAFIAYIERLYSPLRRLVSASTTLTQAIASMDRMFELMDEPHEIKDKKGAQALVQARGDITFDNVSFKYDAEGSEILHNVNFTVKAGETVAFVGMSGGGKSTIVNLIPRFYEVSAGAVVIDGKDVRDITIKSLREQIGLVLQDTILFSDTIRENILMGRPNATEQQMIEAAKAANAHDFIMSLPHGYDTTVGERGVKLSGGQKQRVAIARVFLKNPAILVLDEATSALDLESEALIQDSVEKLAANRTTIIIAHRLSTITHADRIIVISHGKVTEQGTHQELLHQQGAYYDLYKIQNLTI</sequence>
<organism evidence="11 12">
    <name type="scientific">Metalysinibacillus jejuensis</name>
    <dbReference type="NCBI Taxonomy" id="914327"/>
    <lineage>
        <taxon>Bacteria</taxon>
        <taxon>Bacillati</taxon>
        <taxon>Bacillota</taxon>
        <taxon>Bacilli</taxon>
        <taxon>Bacillales</taxon>
        <taxon>Caryophanaceae</taxon>
        <taxon>Metalysinibacillus</taxon>
    </lineage>
</organism>
<dbReference type="InterPro" id="IPR011527">
    <property type="entry name" value="ABC1_TM_dom"/>
</dbReference>
<keyword evidence="3 8" id="KW-0812">Transmembrane</keyword>
<feature type="non-terminal residue" evidence="11">
    <location>
        <position position="1"/>
    </location>
</feature>
<comment type="subcellular location">
    <subcellularLocation>
        <location evidence="1">Cell membrane</location>
        <topology evidence="1">Multi-pass membrane protein</topology>
    </subcellularLocation>
</comment>
<dbReference type="PROSITE" id="PS50893">
    <property type="entry name" value="ABC_TRANSPORTER_2"/>
    <property type="match status" value="1"/>
</dbReference>
<dbReference type="InterPro" id="IPR027417">
    <property type="entry name" value="P-loop_NTPase"/>
</dbReference>
<dbReference type="PANTHER" id="PTHR43394">
    <property type="entry name" value="ATP-DEPENDENT PERMEASE MDL1, MITOCHONDRIAL"/>
    <property type="match status" value="1"/>
</dbReference>
<dbReference type="InterPro" id="IPR039421">
    <property type="entry name" value="Type_1_exporter"/>
</dbReference>
<dbReference type="Pfam" id="PF00005">
    <property type="entry name" value="ABC_tran"/>
    <property type="match status" value="1"/>
</dbReference>
<evidence type="ECO:0000313" key="11">
    <source>
        <dbReference type="EMBL" id="HJH11258.1"/>
    </source>
</evidence>
<dbReference type="GO" id="GO:0005524">
    <property type="term" value="F:ATP binding"/>
    <property type="evidence" value="ECO:0007669"/>
    <property type="project" value="UniProtKB-KW"/>
</dbReference>
<dbReference type="PROSITE" id="PS50929">
    <property type="entry name" value="ABC_TM1F"/>
    <property type="match status" value="1"/>
</dbReference>
<gene>
    <name evidence="11" type="ORF">K8V30_06155</name>
</gene>
<dbReference type="Proteomes" id="UP000700212">
    <property type="component" value="Unassembled WGS sequence"/>
</dbReference>
<dbReference type="SMART" id="SM00382">
    <property type="entry name" value="AAA"/>
    <property type="match status" value="1"/>
</dbReference>
<dbReference type="InterPro" id="IPR036640">
    <property type="entry name" value="ABC1_TM_sf"/>
</dbReference>
<dbReference type="EMBL" id="DYTV01000079">
    <property type="protein sequence ID" value="HJH11258.1"/>
    <property type="molecule type" value="Genomic_DNA"/>
</dbReference>
<dbReference type="CDD" id="cd03251">
    <property type="entry name" value="ABCC_MsbA"/>
    <property type="match status" value="1"/>
</dbReference>
<evidence type="ECO:0000256" key="2">
    <source>
        <dbReference type="ARBA" id="ARBA00005417"/>
    </source>
</evidence>
<dbReference type="SUPFAM" id="SSF52540">
    <property type="entry name" value="P-loop containing nucleoside triphosphate hydrolases"/>
    <property type="match status" value="1"/>
</dbReference>
<dbReference type="Gene3D" id="3.40.50.300">
    <property type="entry name" value="P-loop containing nucleotide triphosphate hydrolases"/>
    <property type="match status" value="1"/>
</dbReference>
<feature type="domain" description="ABC transmembrane type-1" evidence="10">
    <location>
        <begin position="2"/>
        <end position="166"/>
    </location>
</feature>
<keyword evidence="4" id="KW-0547">Nucleotide-binding</keyword>
<evidence type="ECO:0000256" key="1">
    <source>
        <dbReference type="ARBA" id="ARBA00004651"/>
    </source>
</evidence>
<protein>
    <submittedName>
        <fullName evidence="11">ABC transporter ATP-binding protein/permease</fullName>
    </submittedName>
</protein>
<comment type="similarity">
    <text evidence="2">Belongs to the ABC transporter superfamily.</text>
</comment>
<dbReference type="PANTHER" id="PTHR43394:SF1">
    <property type="entry name" value="ATP-BINDING CASSETTE SUB-FAMILY B MEMBER 10, MITOCHONDRIAL"/>
    <property type="match status" value="1"/>
</dbReference>
<dbReference type="GO" id="GO:0015421">
    <property type="term" value="F:ABC-type oligopeptide transporter activity"/>
    <property type="evidence" value="ECO:0007669"/>
    <property type="project" value="TreeGrafter"/>
</dbReference>
<feature type="domain" description="ABC transporter" evidence="9">
    <location>
        <begin position="200"/>
        <end position="435"/>
    </location>
</feature>
<accession>A0A921NCP5</accession>
<evidence type="ECO:0000256" key="7">
    <source>
        <dbReference type="ARBA" id="ARBA00023136"/>
    </source>
</evidence>
<dbReference type="Gene3D" id="1.20.1560.10">
    <property type="entry name" value="ABC transporter type 1, transmembrane domain"/>
    <property type="match status" value="1"/>
</dbReference>
<dbReference type="GO" id="GO:0005886">
    <property type="term" value="C:plasma membrane"/>
    <property type="evidence" value="ECO:0007669"/>
    <property type="project" value="UniProtKB-SubCell"/>
</dbReference>
<keyword evidence="5 11" id="KW-0067">ATP-binding</keyword>
<evidence type="ECO:0000259" key="9">
    <source>
        <dbReference type="PROSITE" id="PS50893"/>
    </source>
</evidence>
<dbReference type="GO" id="GO:0016887">
    <property type="term" value="F:ATP hydrolysis activity"/>
    <property type="evidence" value="ECO:0007669"/>
    <property type="project" value="InterPro"/>
</dbReference>
<dbReference type="FunFam" id="3.40.50.300:FF:000218">
    <property type="entry name" value="Multidrug ABC transporter ATP-binding protein"/>
    <property type="match status" value="1"/>
</dbReference>
<keyword evidence="7 8" id="KW-0472">Membrane</keyword>
<dbReference type="InterPro" id="IPR003593">
    <property type="entry name" value="AAA+_ATPase"/>
</dbReference>
<dbReference type="PROSITE" id="PS00211">
    <property type="entry name" value="ABC_TRANSPORTER_1"/>
    <property type="match status" value="1"/>
</dbReference>
<keyword evidence="6 8" id="KW-1133">Transmembrane helix</keyword>
<comment type="caution">
    <text evidence="11">The sequence shown here is derived from an EMBL/GenBank/DDBJ whole genome shotgun (WGS) entry which is preliminary data.</text>
</comment>
<evidence type="ECO:0000256" key="6">
    <source>
        <dbReference type="ARBA" id="ARBA00022989"/>
    </source>
</evidence>
<evidence type="ECO:0000313" key="12">
    <source>
        <dbReference type="Proteomes" id="UP000700212"/>
    </source>
</evidence>
<evidence type="ECO:0000256" key="5">
    <source>
        <dbReference type="ARBA" id="ARBA00022840"/>
    </source>
</evidence>
<feature type="transmembrane region" description="Helical" evidence="8">
    <location>
        <begin position="108"/>
        <end position="128"/>
    </location>
</feature>
<dbReference type="InterPro" id="IPR003439">
    <property type="entry name" value="ABC_transporter-like_ATP-bd"/>
</dbReference>
<reference evidence="11" key="2">
    <citation type="submission" date="2021-09" db="EMBL/GenBank/DDBJ databases">
        <authorList>
            <person name="Gilroy R."/>
        </authorList>
    </citation>
    <scope>NUCLEOTIDE SEQUENCE</scope>
    <source>
        <strain evidence="11">CHK160-4876</strain>
    </source>
</reference>
<evidence type="ECO:0000259" key="10">
    <source>
        <dbReference type="PROSITE" id="PS50929"/>
    </source>
</evidence>
<feature type="transmembrane region" description="Helical" evidence="8">
    <location>
        <begin position="6"/>
        <end position="36"/>
    </location>
</feature>
<dbReference type="AlphaFoldDB" id="A0A921NCP5"/>
<evidence type="ECO:0000256" key="3">
    <source>
        <dbReference type="ARBA" id="ARBA00022692"/>
    </source>
</evidence>
<evidence type="ECO:0000256" key="8">
    <source>
        <dbReference type="SAM" id="Phobius"/>
    </source>
</evidence>
<evidence type="ECO:0000256" key="4">
    <source>
        <dbReference type="ARBA" id="ARBA00022741"/>
    </source>
</evidence>
<name>A0A921NCP5_9BACL</name>
<dbReference type="InterPro" id="IPR017871">
    <property type="entry name" value="ABC_transporter-like_CS"/>
</dbReference>